<evidence type="ECO:0000313" key="2">
    <source>
        <dbReference type="Proteomes" id="UP000255230"/>
    </source>
</evidence>
<reference evidence="1 2" key="1">
    <citation type="submission" date="2018-06" db="EMBL/GenBank/DDBJ databases">
        <authorList>
            <consortium name="Pathogen Informatics"/>
            <person name="Doyle S."/>
        </authorList>
    </citation>
    <scope>NUCLEOTIDE SEQUENCE [LARGE SCALE GENOMIC DNA]</scope>
    <source>
        <strain evidence="1 2">NCTC10465</strain>
    </source>
</reference>
<dbReference type="RefSeq" id="WP_147285565.1">
    <property type="nucleotide sequence ID" value="NZ_CP014234.1"/>
</dbReference>
<proteinExistence type="predicted"/>
<sequence length="163" mass="19286">MRFLKNARQSGNKQKLFMSEIQLFFITDITNLVFAYEHPLNEEWENKLLIKNHYTYIDDKLLRYLADSLAWVNFSVDDKDVVYQGLDFEGVNTLYPNQITSFKKLILAWIVLFENANQTFDLNRFNQTQTFDKSTVLTQLYQLVEFCQIVENNPNKCLVHIGL</sequence>
<evidence type="ECO:0000313" key="1">
    <source>
        <dbReference type="EMBL" id="STY97587.1"/>
    </source>
</evidence>
<gene>
    <name evidence="1" type="ORF">NCTC10465_01371</name>
</gene>
<name>A0A378QEE9_FAUOS</name>
<organism evidence="1 2">
    <name type="scientific">Faucicola osloensis</name>
    <name type="common">Moraxella osloensis</name>
    <dbReference type="NCBI Taxonomy" id="34062"/>
    <lineage>
        <taxon>Bacteria</taxon>
        <taxon>Pseudomonadati</taxon>
        <taxon>Pseudomonadota</taxon>
        <taxon>Gammaproteobacteria</taxon>
        <taxon>Moraxellales</taxon>
        <taxon>Moraxellaceae</taxon>
        <taxon>Faucicola</taxon>
    </lineage>
</organism>
<dbReference type="EMBL" id="UGPY01000001">
    <property type="protein sequence ID" value="STY97587.1"/>
    <property type="molecule type" value="Genomic_DNA"/>
</dbReference>
<dbReference type="GeneID" id="35779222"/>
<protein>
    <submittedName>
        <fullName evidence="1">Uncharacterized protein</fullName>
    </submittedName>
</protein>
<dbReference type="Proteomes" id="UP000255230">
    <property type="component" value="Unassembled WGS sequence"/>
</dbReference>
<keyword evidence="2" id="KW-1185">Reference proteome</keyword>
<accession>A0A378QEE9</accession>
<dbReference type="AlphaFoldDB" id="A0A378QEE9"/>